<reference evidence="2 3" key="1">
    <citation type="submission" date="2016-11" db="EMBL/GenBank/DDBJ databases">
        <authorList>
            <person name="Jaros S."/>
            <person name="Januszkiewicz K."/>
            <person name="Wedrychowicz H."/>
        </authorList>
    </citation>
    <scope>NUCLEOTIDE SEQUENCE [LARGE SCALE GENOMIC DNA]</scope>
    <source>
        <strain evidence="2">NVI 5450</strain>
    </source>
</reference>
<dbReference type="Gene3D" id="3.30.700.10">
    <property type="entry name" value="Glycoprotein, Type 4 Pilin"/>
    <property type="match status" value="1"/>
</dbReference>
<evidence type="ECO:0008006" key="4">
    <source>
        <dbReference type="Google" id="ProtNLM"/>
    </source>
</evidence>
<keyword evidence="1" id="KW-0472">Membrane</keyword>
<name>A0A1L0DD63_9GAMM</name>
<dbReference type="InterPro" id="IPR045584">
    <property type="entry name" value="Pilin-like"/>
</dbReference>
<protein>
    <recommendedName>
        <fullName evidence="4">Pilin</fullName>
    </recommendedName>
</protein>
<dbReference type="InterPro" id="IPR012902">
    <property type="entry name" value="N_methyl_site"/>
</dbReference>
<organism evidence="2 3">
    <name type="scientific">Moritella viscosa</name>
    <dbReference type="NCBI Taxonomy" id="80854"/>
    <lineage>
        <taxon>Bacteria</taxon>
        <taxon>Pseudomonadati</taxon>
        <taxon>Pseudomonadota</taxon>
        <taxon>Gammaproteobacteria</taxon>
        <taxon>Alteromonadales</taxon>
        <taxon>Moritellaceae</taxon>
        <taxon>Moritella</taxon>
    </lineage>
</organism>
<dbReference type="PROSITE" id="PS00409">
    <property type="entry name" value="PROKAR_NTER_METHYL"/>
    <property type="match status" value="1"/>
</dbReference>
<dbReference type="OrthoDB" id="6399392at2"/>
<dbReference type="Pfam" id="PF07963">
    <property type="entry name" value="N_methyl"/>
    <property type="match status" value="1"/>
</dbReference>
<gene>
    <name evidence="2" type="ORF">NVI5450_4626</name>
</gene>
<evidence type="ECO:0000313" key="3">
    <source>
        <dbReference type="Proteomes" id="UP000183794"/>
    </source>
</evidence>
<evidence type="ECO:0000313" key="2">
    <source>
        <dbReference type="EMBL" id="SGZ18087.1"/>
    </source>
</evidence>
<feature type="transmembrane region" description="Helical" evidence="1">
    <location>
        <begin position="12"/>
        <end position="36"/>
    </location>
</feature>
<dbReference type="EMBL" id="FPLD01000131">
    <property type="protein sequence ID" value="SGZ18087.1"/>
    <property type="molecule type" value="Genomic_DNA"/>
</dbReference>
<dbReference type="NCBIfam" id="TIGR02532">
    <property type="entry name" value="IV_pilin_GFxxxE"/>
    <property type="match status" value="1"/>
</dbReference>
<dbReference type="RefSeq" id="WP_075496785.1">
    <property type="nucleotide sequence ID" value="NZ_CAWRBC010000115.1"/>
</dbReference>
<sequence length="174" mass="19546">MGFTRSQRNRGFTLIELVITIIVLGVLAATAIPRFIDLRGDAKKATVENFYGSLLETVKLLHMKAQIKNKLGKDVTIVTDYGDYQFYRGYPETRSEATTPRLYFIETFLELGTPDNVIQNNYTRTATYADISVYEDNGFSRIGYGTGNLVDGSCYAEYHLTSSIQDFSIETDGC</sequence>
<evidence type="ECO:0000256" key="1">
    <source>
        <dbReference type="SAM" id="Phobius"/>
    </source>
</evidence>
<keyword evidence="1" id="KW-0812">Transmembrane</keyword>
<dbReference type="SUPFAM" id="SSF54523">
    <property type="entry name" value="Pili subunits"/>
    <property type="match status" value="1"/>
</dbReference>
<accession>A0A1L0DD63</accession>
<dbReference type="AlphaFoldDB" id="A0A1L0DD63"/>
<dbReference type="Proteomes" id="UP000183794">
    <property type="component" value="Unassembled WGS sequence"/>
</dbReference>
<keyword evidence="1" id="KW-1133">Transmembrane helix</keyword>
<proteinExistence type="predicted"/>